<reference evidence="5" key="1">
    <citation type="submission" date="2023-09" db="EMBL/GenBank/DDBJ databases">
        <title>30 novel species of actinomycetes from the DSMZ collection.</title>
        <authorList>
            <person name="Nouioui I."/>
        </authorList>
    </citation>
    <scope>NUCLEOTIDE SEQUENCE</scope>
    <source>
        <strain evidence="5">DSM 115977</strain>
    </source>
</reference>
<evidence type="ECO:0000256" key="2">
    <source>
        <dbReference type="ARBA" id="ARBA00023125"/>
    </source>
</evidence>
<gene>
    <name evidence="5" type="ORF">RM555_16830</name>
</gene>
<dbReference type="PANTHER" id="PTHR30146">
    <property type="entry name" value="LACI-RELATED TRANSCRIPTIONAL REPRESSOR"/>
    <property type="match status" value="1"/>
</dbReference>
<dbReference type="InterPro" id="IPR046335">
    <property type="entry name" value="LacI/GalR-like_sensor"/>
</dbReference>
<dbReference type="Gene3D" id="1.10.260.40">
    <property type="entry name" value="lambda repressor-like DNA-binding domains"/>
    <property type="match status" value="1"/>
</dbReference>
<feature type="domain" description="HTH lacI-type" evidence="4">
    <location>
        <begin position="8"/>
        <end position="62"/>
    </location>
</feature>
<dbReference type="Pfam" id="PF00356">
    <property type="entry name" value="LacI"/>
    <property type="match status" value="1"/>
</dbReference>
<keyword evidence="6" id="KW-1185">Reference proteome</keyword>
<dbReference type="SUPFAM" id="SSF53822">
    <property type="entry name" value="Periplasmic binding protein-like I"/>
    <property type="match status" value="1"/>
</dbReference>
<dbReference type="InterPro" id="IPR010982">
    <property type="entry name" value="Lambda_DNA-bd_dom_sf"/>
</dbReference>
<evidence type="ECO:0000313" key="6">
    <source>
        <dbReference type="Proteomes" id="UP001180973"/>
    </source>
</evidence>
<dbReference type="RefSeq" id="WP_311412639.1">
    <property type="nucleotide sequence ID" value="NZ_JAVRFL010000018.1"/>
</dbReference>
<organism evidence="5 6">
    <name type="scientific">Micromonospora reichwaldensis</name>
    <dbReference type="NCBI Taxonomy" id="3075516"/>
    <lineage>
        <taxon>Bacteria</taxon>
        <taxon>Bacillati</taxon>
        <taxon>Actinomycetota</taxon>
        <taxon>Actinomycetes</taxon>
        <taxon>Micromonosporales</taxon>
        <taxon>Micromonosporaceae</taxon>
        <taxon>Micromonospora</taxon>
    </lineage>
</organism>
<dbReference type="Gene3D" id="3.40.50.2300">
    <property type="match status" value="2"/>
</dbReference>
<keyword evidence="2 5" id="KW-0238">DNA-binding</keyword>
<dbReference type="GO" id="GO:0003677">
    <property type="term" value="F:DNA binding"/>
    <property type="evidence" value="ECO:0007669"/>
    <property type="project" value="UniProtKB-KW"/>
</dbReference>
<dbReference type="CDD" id="cd06267">
    <property type="entry name" value="PBP1_LacI_sugar_binding-like"/>
    <property type="match status" value="1"/>
</dbReference>
<dbReference type="InterPro" id="IPR028082">
    <property type="entry name" value="Peripla_BP_I"/>
</dbReference>
<evidence type="ECO:0000259" key="4">
    <source>
        <dbReference type="PROSITE" id="PS50932"/>
    </source>
</evidence>
<dbReference type="Proteomes" id="UP001180973">
    <property type="component" value="Unassembled WGS sequence"/>
</dbReference>
<sequence length="328" mass="33980">MATTHRPPTLEDVALAAGVSRATASRVLAGTGYASPAARERVNVAADRLGYAPNPAARALVQGTGFRLVVAVTGTAATVLDDPYVHRVLGACARVCAPHGLGVALHWLPTRSPGEVRRLAADRSVGGVVLINTTEGVLDAIPARLRGRVASIGIGSALVPAFDVDNGGGTEAVVRHLYATGRRRIAMVTGPRWLSCAGRSVGAYRRIVRDAALPERLVPGDFSADRGRAAAREVLERWPDTDAIVGSSDATALGVIDLLRGDGVQVPGDVAVTGFDDIPLAAMTTPALTTATHPVTQIATAAATAVLDRRPVPPATMFPSRLVRRVSG</sequence>
<evidence type="ECO:0000313" key="5">
    <source>
        <dbReference type="EMBL" id="MDT0530660.1"/>
    </source>
</evidence>
<evidence type="ECO:0000256" key="1">
    <source>
        <dbReference type="ARBA" id="ARBA00023015"/>
    </source>
</evidence>
<dbReference type="EMBL" id="JAVRFL010000018">
    <property type="protein sequence ID" value="MDT0530660.1"/>
    <property type="molecule type" value="Genomic_DNA"/>
</dbReference>
<protein>
    <submittedName>
        <fullName evidence="5">LacI family DNA-binding transcriptional regulator</fullName>
    </submittedName>
</protein>
<proteinExistence type="predicted"/>
<evidence type="ECO:0000256" key="3">
    <source>
        <dbReference type="ARBA" id="ARBA00023163"/>
    </source>
</evidence>
<keyword evidence="1" id="KW-0805">Transcription regulation</keyword>
<dbReference type="PANTHER" id="PTHR30146:SF155">
    <property type="entry name" value="ALANINE RACEMASE"/>
    <property type="match status" value="1"/>
</dbReference>
<dbReference type="PROSITE" id="PS50932">
    <property type="entry name" value="HTH_LACI_2"/>
    <property type="match status" value="1"/>
</dbReference>
<dbReference type="CDD" id="cd01392">
    <property type="entry name" value="HTH_LacI"/>
    <property type="match status" value="1"/>
</dbReference>
<dbReference type="Pfam" id="PF13377">
    <property type="entry name" value="Peripla_BP_3"/>
    <property type="match status" value="1"/>
</dbReference>
<keyword evidence="3" id="KW-0804">Transcription</keyword>
<comment type="caution">
    <text evidence="5">The sequence shown here is derived from an EMBL/GenBank/DDBJ whole genome shotgun (WGS) entry which is preliminary data.</text>
</comment>
<dbReference type="PROSITE" id="PS00356">
    <property type="entry name" value="HTH_LACI_1"/>
    <property type="match status" value="1"/>
</dbReference>
<accession>A0ABU2WYR0</accession>
<dbReference type="SUPFAM" id="SSF47413">
    <property type="entry name" value="lambda repressor-like DNA-binding domains"/>
    <property type="match status" value="1"/>
</dbReference>
<dbReference type="InterPro" id="IPR000843">
    <property type="entry name" value="HTH_LacI"/>
</dbReference>
<name>A0ABU2WYR0_9ACTN</name>
<dbReference type="SMART" id="SM00354">
    <property type="entry name" value="HTH_LACI"/>
    <property type="match status" value="1"/>
</dbReference>